<comment type="caution">
    <text evidence="1">The sequence shown here is derived from an EMBL/GenBank/DDBJ whole genome shotgun (WGS) entry which is preliminary data.</text>
</comment>
<proteinExistence type="predicted"/>
<dbReference type="RefSeq" id="WP_145894863.1">
    <property type="nucleotide sequence ID" value="NZ_VOBQ01000016.1"/>
</dbReference>
<dbReference type="Proteomes" id="UP000318199">
    <property type="component" value="Unassembled WGS sequence"/>
</dbReference>
<keyword evidence="2" id="KW-1185">Reference proteome</keyword>
<sequence length="217" mass="23878">MWFKRIGVAAVFALAALGLWGLVRVTDLGALVSGKPAAQVAGGLPVVMTTNGGRLEVSSVTVYERFKRTDALKLFGMDIPGTTADTHLQLRVVYRYYIDMEKSWPLQPLEGGRWLVRAGQVKPSLPVAFDTRDLEVYTDKGWLRLDAQRNVTGLLRTLSPELEARARTAAYQQLATDAGRKAVADFVRTWLLAARQVPDAGKARVLVLFPGEVPQLD</sequence>
<accession>A0A562ZKN9</accession>
<reference evidence="1 2" key="1">
    <citation type="submission" date="2019-07" db="EMBL/GenBank/DDBJ databases">
        <title>Caenimonas sedimenti sp. nov., isolated from activated sludge.</title>
        <authorList>
            <person name="Xu J."/>
        </authorList>
    </citation>
    <scope>NUCLEOTIDE SEQUENCE [LARGE SCALE GENOMIC DNA]</scope>
    <source>
        <strain evidence="1 2">HX-9-20</strain>
    </source>
</reference>
<gene>
    <name evidence="1" type="ORF">FN976_20150</name>
</gene>
<evidence type="ECO:0008006" key="3">
    <source>
        <dbReference type="Google" id="ProtNLM"/>
    </source>
</evidence>
<evidence type="ECO:0000313" key="2">
    <source>
        <dbReference type="Proteomes" id="UP000318199"/>
    </source>
</evidence>
<dbReference type="EMBL" id="VOBQ01000016">
    <property type="protein sequence ID" value="TWO69053.1"/>
    <property type="molecule type" value="Genomic_DNA"/>
</dbReference>
<dbReference type="OrthoDB" id="8911849at2"/>
<dbReference type="AlphaFoldDB" id="A0A562ZKN9"/>
<name>A0A562ZKN9_9BURK</name>
<protein>
    <recommendedName>
        <fullName evidence="3">DUF4230 domain-containing protein</fullName>
    </recommendedName>
</protein>
<organism evidence="1 2">
    <name type="scientific">Caenimonas sedimenti</name>
    <dbReference type="NCBI Taxonomy" id="2596921"/>
    <lineage>
        <taxon>Bacteria</taxon>
        <taxon>Pseudomonadati</taxon>
        <taxon>Pseudomonadota</taxon>
        <taxon>Betaproteobacteria</taxon>
        <taxon>Burkholderiales</taxon>
        <taxon>Comamonadaceae</taxon>
        <taxon>Caenimonas</taxon>
    </lineage>
</organism>
<evidence type="ECO:0000313" key="1">
    <source>
        <dbReference type="EMBL" id="TWO69053.1"/>
    </source>
</evidence>